<keyword evidence="2" id="KW-0479">Metal-binding</keyword>
<dbReference type="Gene3D" id="3.40.720.10">
    <property type="entry name" value="Alkaline Phosphatase, subunit A"/>
    <property type="match status" value="1"/>
</dbReference>
<dbReference type="PANTHER" id="PTHR42693:SF33">
    <property type="entry name" value="ARYLSULFATASE"/>
    <property type="match status" value="1"/>
</dbReference>
<dbReference type="PANTHER" id="PTHR42693">
    <property type="entry name" value="ARYLSULFATASE FAMILY MEMBER"/>
    <property type="match status" value="1"/>
</dbReference>
<dbReference type="InterPro" id="IPR000917">
    <property type="entry name" value="Sulfatase_N"/>
</dbReference>
<organism evidence="7 8">
    <name type="scientific">Acinetobacter stercoris</name>
    <dbReference type="NCBI Taxonomy" id="2126983"/>
    <lineage>
        <taxon>Bacteria</taxon>
        <taxon>Pseudomonadati</taxon>
        <taxon>Pseudomonadota</taxon>
        <taxon>Gammaproteobacteria</taxon>
        <taxon>Moraxellales</taxon>
        <taxon>Moraxellaceae</taxon>
        <taxon>Acinetobacter</taxon>
    </lineage>
</organism>
<dbReference type="FunCoup" id="A0A2U3N0V8">
    <property type="interactions" value="124"/>
</dbReference>
<dbReference type="EMBL" id="OOGT01000120">
    <property type="protein sequence ID" value="SPL71255.1"/>
    <property type="molecule type" value="Genomic_DNA"/>
</dbReference>
<dbReference type="Proteomes" id="UP000245974">
    <property type="component" value="Unassembled WGS sequence"/>
</dbReference>
<dbReference type="InterPro" id="IPR024607">
    <property type="entry name" value="Sulfatase_CS"/>
</dbReference>
<evidence type="ECO:0000256" key="5">
    <source>
        <dbReference type="SAM" id="SignalP"/>
    </source>
</evidence>
<evidence type="ECO:0000313" key="8">
    <source>
        <dbReference type="Proteomes" id="UP000245974"/>
    </source>
</evidence>
<dbReference type="SUPFAM" id="SSF53649">
    <property type="entry name" value="Alkaline phosphatase-like"/>
    <property type="match status" value="1"/>
</dbReference>
<name>A0A2U3N0V8_9GAMM</name>
<proteinExistence type="inferred from homology"/>
<feature type="signal peptide" evidence="5">
    <location>
        <begin position="1"/>
        <end position="21"/>
    </location>
</feature>
<evidence type="ECO:0000256" key="3">
    <source>
        <dbReference type="ARBA" id="ARBA00022801"/>
    </source>
</evidence>
<evidence type="ECO:0000256" key="4">
    <source>
        <dbReference type="ARBA" id="ARBA00022837"/>
    </source>
</evidence>
<evidence type="ECO:0000256" key="1">
    <source>
        <dbReference type="ARBA" id="ARBA00008779"/>
    </source>
</evidence>
<dbReference type="OrthoDB" id="9803751at2"/>
<dbReference type="GO" id="GO:0046872">
    <property type="term" value="F:metal ion binding"/>
    <property type="evidence" value="ECO:0007669"/>
    <property type="project" value="UniProtKB-KW"/>
</dbReference>
<dbReference type="InParanoid" id="A0A2U3N0V8"/>
<evidence type="ECO:0000313" key="7">
    <source>
        <dbReference type="EMBL" id="SPL71255.1"/>
    </source>
</evidence>
<gene>
    <name evidence="7" type="primary">atsA</name>
    <name evidence="7" type="ORF">KPC_2433</name>
</gene>
<dbReference type="RefSeq" id="WP_121974681.1">
    <property type="nucleotide sequence ID" value="NZ_OOGT01000120.1"/>
</dbReference>
<keyword evidence="8" id="KW-1185">Reference proteome</keyword>
<dbReference type="Gene3D" id="3.30.1120.10">
    <property type="match status" value="1"/>
</dbReference>
<dbReference type="EC" id="3.1.6.1" evidence="7"/>
<keyword evidence="4" id="KW-0106">Calcium</keyword>
<accession>A0A2U3N0V8</accession>
<dbReference type="InterPro" id="IPR017850">
    <property type="entry name" value="Alkaline_phosphatase_core_sf"/>
</dbReference>
<feature type="chain" id="PRO_5015570888" evidence="5">
    <location>
        <begin position="22"/>
        <end position="570"/>
    </location>
</feature>
<dbReference type="CDD" id="cd16025">
    <property type="entry name" value="PAS_like"/>
    <property type="match status" value="1"/>
</dbReference>
<dbReference type="PROSITE" id="PS00149">
    <property type="entry name" value="SULFATASE_2"/>
    <property type="match status" value="1"/>
</dbReference>
<dbReference type="InterPro" id="IPR050738">
    <property type="entry name" value="Sulfatase"/>
</dbReference>
<reference evidence="8" key="1">
    <citation type="submission" date="2018-03" db="EMBL/GenBank/DDBJ databases">
        <authorList>
            <person name="Blom J."/>
        </authorList>
    </citation>
    <scope>NUCLEOTIDE SEQUENCE [LARGE SCALE GENOMIC DNA]</scope>
    <source>
        <strain evidence="8">KPC-SM-21</strain>
    </source>
</reference>
<feature type="domain" description="Sulfatase N-terminal" evidence="6">
    <location>
        <begin position="39"/>
        <end position="453"/>
    </location>
</feature>
<sequence>MQKQHFLKLALSIFISTQLVACNDDDNDFTAAIAPEKRPNVLFIMADDLGYSDIGAFGGEIHTPNLDALASQGRLLTDYHTAPTCSPTRAQLISGADHHLSGIGSMAELAGNLKGEPGYEGYLNERSLSIAEVLKDNGYHTYISGKWHLSDTDRNNPENAAKTNAHAKGFERSFTLLQGLDLHFKQNPSQYNRERQATYTEDGKEVPISDLPDNFYSSDYYADKVIHYIESNRNDGKPFFAYAAFTAPHWPLQAPTEYSDRYKGKYDAGYDAIRNARLERQKKLGIIPADFKAAIPIETNTAPQRYGKWDELSAEQKAIEARKMEVYAGMVENLDFNIGRIIQYLKDHKLYENTLIFFVSDNGAEGFIRGGNSPSQGFDNSLGNIGNANSYTFIGPRWAEVSATPFHLWKDTAGEGATTAPAIVKLPNQTKSIETFHGFASVLDVFPTILDFARISVPQNQYKGRTINTPSGVSWKNLLEQKTQSLRDSNFVFADELHASKYLKSGEWKIAHQGRAILANGTAEWELYDLKNDRGETTNLAKQRPDKVQALAELYQKYAKANGVLDYPQQ</sequence>
<comment type="similarity">
    <text evidence="1">Belongs to the sulfatase family.</text>
</comment>
<evidence type="ECO:0000259" key="6">
    <source>
        <dbReference type="Pfam" id="PF00884"/>
    </source>
</evidence>
<keyword evidence="3 7" id="KW-0378">Hydrolase</keyword>
<dbReference type="AlphaFoldDB" id="A0A2U3N0V8"/>
<dbReference type="Pfam" id="PF00884">
    <property type="entry name" value="Sulfatase"/>
    <property type="match status" value="1"/>
</dbReference>
<dbReference type="GO" id="GO:0004065">
    <property type="term" value="F:arylsulfatase activity"/>
    <property type="evidence" value="ECO:0007669"/>
    <property type="project" value="UniProtKB-EC"/>
</dbReference>
<protein>
    <submittedName>
        <fullName evidence="7">Arylsulfatase</fullName>
        <ecNumber evidence="7">3.1.6.1</ecNumber>
    </submittedName>
</protein>
<keyword evidence="5" id="KW-0732">Signal</keyword>
<evidence type="ECO:0000256" key="2">
    <source>
        <dbReference type="ARBA" id="ARBA00022723"/>
    </source>
</evidence>